<protein>
    <submittedName>
        <fullName evidence="2">Uncharacterized protein</fullName>
    </submittedName>
</protein>
<accession>M5EPN8</accession>
<reference evidence="2 3" key="1">
    <citation type="submission" date="2013-02" db="EMBL/GenBank/DDBJ databases">
        <authorList>
            <person name="Genoscope - CEA"/>
        </authorList>
    </citation>
    <scope>NUCLEOTIDE SEQUENCE [LARGE SCALE GENOMIC DNA]</scope>
    <source>
        <strain evidence="2 3">STM 2683</strain>
    </source>
</reference>
<keyword evidence="3" id="KW-1185">Reference proteome</keyword>
<dbReference type="EMBL" id="CAUM01000101">
    <property type="protein sequence ID" value="CCV06714.1"/>
    <property type="molecule type" value="Genomic_DNA"/>
</dbReference>
<organism evidence="2 3">
    <name type="scientific">Mesorhizobium metallidurans STM 2683</name>
    <dbReference type="NCBI Taxonomy" id="1297569"/>
    <lineage>
        <taxon>Bacteria</taxon>
        <taxon>Pseudomonadati</taxon>
        <taxon>Pseudomonadota</taxon>
        <taxon>Alphaproteobacteria</taxon>
        <taxon>Hyphomicrobiales</taxon>
        <taxon>Phyllobacteriaceae</taxon>
        <taxon>Mesorhizobium</taxon>
    </lineage>
</organism>
<sequence length="85" mass="9708">MANRNSMVARNILHEELGYFSDVQTSYSLDEETRDRLIAHGRQDAAHALTNTIALMESQASRRWTNRLLLIAVALLVYIAYRVTT</sequence>
<keyword evidence="1" id="KW-0812">Transmembrane</keyword>
<dbReference type="AlphaFoldDB" id="M5EPN8"/>
<evidence type="ECO:0000256" key="1">
    <source>
        <dbReference type="SAM" id="Phobius"/>
    </source>
</evidence>
<feature type="transmembrane region" description="Helical" evidence="1">
    <location>
        <begin position="64"/>
        <end position="81"/>
    </location>
</feature>
<evidence type="ECO:0000313" key="2">
    <source>
        <dbReference type="EMBL" id="CCV06714.1"/>
    </source>
</evidence>
<keyword evidence="1" id="KW-0472">Membrane</keyword>
<proteinExistence type="predicted"/>
<comment type="caution">
    <text evidence="2">The sequence shown here is derived from an EMBL/GenBank/DDBJ whole genome shotgun (WGS) entry which is preliminary data.</text>
</comment>
<evidence type="ECO:0000313" key="3">
    <source>
        <dbReference type="Proteomes" id="UP000012062"/>
    </source>
</evidence>
<dbReference type="Proteomes" id="UP000012062">
    <property type="component" value="Unassembled WGS sequence"/>
</dbReference>
<gene>
    <name evidence="2" type="ORF">MESS2_350086</name>
</gene>
<name>M5EPN8_9HYPH</name>
<keyword evidence="1" id="KW-1133">Transmembrane helix</keyword>